<dbReference type="EMBL" id="CP013235">
    <property type="protein sequence ID" value="AMP08238.1"/>
    <property type="molecule type" value="Genomic_DNA"/>
</dbReference>
<evidence type="ECO:0000313" key="1">
    <source>
        <dbReference type="EMBL" id="AMP08238.1"/>
    </source>
</evidence>
<reference evidence="1 2" key="1">
    <citation type="submission" date="2015-11" db="EMBL/GenBank/DDBJ databases">
        <title>Exploring the genomic traits of fungus-feeding bacterial genus Collimonas.</title>
        <authorList>
            <person name="Song C."/>
            <person name="Schmidt R."/>
            <person name="de Jager V."/>
            <person name="Krzyzanowska D."/>
            <person name="Jongedijk E."/>
            <person name="Cankar K."/>
            <person name="Beekwilder J."/>
            <person name="van Veen A."/>
            <person name="de Boer W."/>
            <person name="van Veen J.A."/>
            <person name="Garbeva P."/>
        </authorList>
    </citation>
    <scope>NUCLEOTIDE SEQUENCE [LARGE SCALE GENOMIC DNA]</scope>
    <source>
        <strain evidence="1 2">Ter282</strain>
    </source>
</reference>
<proteinExistence type="predicted"/>
<accession>A0A127QDV4</accession>
<keyword evidence="2" id="KW-1185">Reference proteome</keyword>
<dbReference type="PATRIC" id="fig|279058.18.peg.423"/>
<organism evidence="1 2">
    <name type="scientific">Collimonas arenae</name>
    <dbReference type="NCBI Taxonomy" id="279058"/>
    <lineage>
        <taxon>Bacteria</taxon>
        <taxon>Pseudomonadati</taxon>
        <taxon>Pseudomonadota</taxon>
        <taxon>Betaproteobacteria</taxon>
        <taxon>Burkholderiales</taxon>
        <taxon>Oxalobacteraceae</taxon>
        <taxon>Collimonas</taxon>
    </lineage>
</organism>
<name>A0A127QDV4_9BURK</name>
<protein>
    <submittedName>
        <fullName evidence="1">Uncharacterized protein</fullName>
    </submittedName>
</protein>
<dbReference type="AlphaFoldDB" id="A0A127QDV4"/>
<dbReference type="Proteomes" id="UP000071778">
    <property type="component" value="Chromosome"/>
</dbReference>
<sequence length="64" mass="7486">MNAALEKAAFFVVCAKNTFLFSCMSCAFAQRKQARSFYFWHSPAETWISRQNTLSSHVWRQLFS</sequence>
<evidence type="ECO:0000313" key="2">
    <source>
        <dbReference type="Proteomes" id="UP000071778"/>
    </source>
</evidence>
<gene>
    <name evidence="1" type="ORF">CAter282_0422</name>
</gene>